<dbReference type="AlphaFoldDB" id="A0A2A8CWQ5"/>
<evidence type="ECO:0000256" key="4">
    <source>
        <dbReference type="PIRSR" id="PIRSR005211-1"/>
    </source>
</evidence>
<dbReference type="InterPro" id="IPR000073">
    <property type="entry name" value="AB_hydrolase_1"/>
</dbReference>
<organism evidence="6 7">
    <name type="scientific">Longibacter salinarum</name>
    <dbReference type="NCBI Taxonomy" id="1850348"/>
    <lineage>
        <taxon>Bacteria</taxon>
        <taxon>Pseudomonadati</taxon>
        <taxon>Rhodothermota</taxon>
        <taxon>Rhodothermia</taxon>
        <taxon>Rhodothermales</taxon>
        <taxon>Salisaetaceae</taxon>
        <taxon>Longibacter</taxon>
    </lineage>
</organism>
<dbReference type="EMBL" id="PDEQ01000005">
    <property type="protein sequence ID" value="PEN13027.1"/>
    <property type="molecule type" value="Genomic_DNA"/>
</dbReference>
<keyword evidence="2" id="KW-0719">Serine esterase</keyword>
<dbReference type="SUPFAM" id="SSF53474">
    <property type="entry name" value="alpha/beta-Hydrolases"/>
    <property type="match status" value="1"/>
</dbReference>
<dbReference type="PANTHER" id="PTHR10794:SF94">
    <property type="entry name" value="ESTERASE YHET-RELATED"/>
    <property type="match status" value="1"/>
</dbReference>
<dbReference type="Proteomes" id="UP000220102">
    <property type="component" value="Unassembled WGS sequence"/>
</dbReference>
<dbReference type="PIRSF" id="PIRSF005211">
    <property type="entry name" value="Ab_hydro_YheT"/>
    <property type="match status" value="1"/>
</dbReference>
<gene>
    <name evidence="6" type="ORF">CRI94_10250</name>
</gene>
<dbReference type="PROSITE" id="PS01133">
    <property type="entry name" value="UPF0017"/>
    <property type="match status" value="1"/>
</dbReference>
<dbReference type="InterPro" id="IPR050960">
    <property type="entry name" value="AB_hydrolase_4_sf"/>
</dbReference>
<dbReference type="GO" id="GO:0047372">
    <property type="term" value="F:monoacylglycerol lipase activity"/>
    <property type="evidence" value="ECO:0007669"/>
    <property type="project" value="TreeGrafter"/>
</dbReference>
<dbReference type="PANTHER" id="PTHR10794">
    <property type="entry name" value="ABHYDROLASE DOMAIN-CONTAINING PROTEIN"/>
    <property type="match status" value="1"/>
</dbReference>
<dbReference type="GO" id="GO:0034338">
    <property type="term" value="F:short-chain carboxylesterase activity"/>
    <property type="evidence" value="ECO:0007669"/>
    <property type="project" value="TreeGrafter"/>
</dbReference>
<dbReference type="OrthoDB" id="332676at2"/>
<dbReference type="InterPro" id="IPR012020">
    <property type="entry name" value="ABHD4"/>
</dbReference>
<evidence type="ECO:0000313" key="7">
    <source>
        <dbReference type="Proteomes" id="UP000220102"/>
    </source>
</evidence>
<protein>
    <submittedName>
        <fullName evidence="6">Alpha/beta hydrolase</fullName>
    </submittedName>
</protein>
<evidence type="ECO:0000259" key="5">
    <source>
        <dbReference type="Pfam" id="PF00561"/>
    </source>
</evidence>
<evidence type="ECO:0000256" key="1">
    <source>
        <dbReference type="ARBA" id="ARBA00010884"/>
    </source>
</evidence>
<feature type="domain" description="AB hydrolase-1" evidence="5">
    <location>
        <begin position="72"/>
        <end position="280"/>
    </location>
</feature>
<keyword evidence="7" id="KW-1185">Reference proteome</keyword>
<feature type="active site" description="Charge relay system" evidence="4">
    <location>
        <position position="304"/>
    </location>
</feature>
<evidence type="ECO:0000256" key="2">
    <source>
        <dbReference type="ARBA" id="ARBA00022487"/>
    </source>
</evidence>
<dbReference type="RefSeq" id="WP_098075621.1">
    <property type="nucleotide sequence ID" value="NZ_PDEQ01000005.1"/>
</dbReference>
<evidence type="ECO:0000313" key="6">
    <source>
        <dbReference type="EMBL" id="PEN13027.1"/>
    </source>
</evidence>
<sequence>MPIASSDYAAPAWLIGGHAQTLYATLFRGVDFQYKYTERISTPDDDFLNLHWTKPSDAGSVSEPSRLNRVAVLTHGLEGSAQRNYMRGMAKTLVRHGWDVVAWDLRGCGEELNRTVPTYHSGKTEDLDVVVQHALSKGYDQAALVGFSLGGNMTLKYVGERGEAIDDRIQRAVAISTPVDLEASSRRISERSNWHYTQYFLRSLRETVRQKAERHPNVVDRTLMQGVRTLTDFDNAFTAPLNGFRDAQDYYRQSSSKQYLGEIAIPTLLLNAANDPFLPDECYPHEIARDHNLLTLDTPGEGGHVGFVSSEPDGAYFSEIRTADFLSQQVVAITNA</sequence>
<feature type="active site" description="Charge relay system" evidence="4">
    <location>
        <position position="148"/>
    </location>
</feature>
<dbReference type="Gene3D" id="3.40.50.1820">
    <property type="entry name" value="alpha/beta hydrolase"/>
    <property type="match status" value="1"/>
</dbReference>
<dbReference type="InterPro" id="IPR029058">
    <property type="entry name" value="AB_hydrolase_fold"/>
</dbReference>
<reference evidence="6 7" key="1">
    <citation type="submission" date="2017-10" db="EMBL/GenBank/DDBJ databases">
        <title>Draft genome of Longibacter Salinarum.</title>
        <authorList>
            <person name="Goh K.M."/>
            <person name="Shamsir M.S."/>
            <person name="Lim S.W."/>
        </authorList>
    </citation>
    <scope>NUCLEOTIDE SEQUENCE [LARGE SCALE GENOMIC DNA]</scope>
    <source>
        <strain evidence="6 7">KCTC 52045</strain>
    </source>
</reference>
<dbReference type="InterPro" id="IPR000952">
    <property type="entry name" value="AB_hydrolase_4_CS"/>
</dbReference>
<evidence type="ECO:0000256" key="3">
    <source>
        <dbReference type="ARBA" id="ARBA00022801"/>
    </source>
</evidence>
<keyword evidence="3 6" id="KW-0378">Hydrolase</keyword>
<proteinExistence type="inferred from homology"/>
<feature type="active site" description="Charge relay system" evidence="4">
    <location>
        <position position="275"/>
    </location>
</feature>
<dbReference type="Pfam" id="PF00561">
    <property type="entry name" value="Abhydrolase_1"/>
    <property type="match status" value="1"/>
</dbReference>
<name>A0A2A8CWQ5_9BACT</name>
<comment type="caution">
    <text evidence="6">The sequence shown here is derived from an EMBL/GenBank/DDBJ whole genome shotgun (WGS) entry which is preliminary data.</text>
</comment>
<comment type="similarity">
    <text evidence="1">Belongs to the AB hydrolase superfamily. AB hydrolase 4 family.</text>
</comment>
<accession>A0A2A8CWQ5</accession>